<evidence type="ECO:0000313" key="3">
    <source>
        <dbReference type="Proteomes" id="UP001190700"/>
    </source>
</evidence>
<dbReference type="EMBL" id="LGRX02008774">
    <property type="protein sequence ID" value="KAK3272829.1"/>
    <property type="molecule type" value="Genomic_DNA"/>
</dbReference>
<feature type="compositionally biased region" description="Basic and acidic residues" evidence="1">
    <location>
        <begin position="57"/>
        <end position="69"/>
    </location>
</feature>
<dbReference type="Proteomes" id="UP001190700">
    <property type="component" value="Unassembled WGS sequence"/>
</dbReference>
<dbReference type="AlphaFoldDB" id="A0AAE0G7A3"/>
<evidence type="ECO:0000256" key="1">
    <source>
        <dbReference type="SAM" id="MobiDB-lite"/>
    </source>
</evidence>
<keyword evidence="3" id="KW-1185">Reference proteome</keyword>
<evidence type="ECO:0000313" key="2">
    <source>
        <dbReference type="EMBL" id="KAK3272829.1"/>
    </source>
</evidence>
<accession>A0AAE0G7A3</accession>
<protein>
    <submittedName>
        <fullName evidence="2">Uncharacterized protein</fullName>
    </submittedName>
</protein>
<gene>
    <name evidence="2" type="ORF">CYMTET_18896</name>
</gene>
<name>A0AAE0G7A3_9CHLO</name>
<comment type="caution">
    <text evidence="2">The sequence shown here is derived from an EMBL/GenBank/DDBJ whole genome shotgun (WGS) entry which is preliminary data.</text>
</comment>
<proteinExistence type="predicted"/>
<feature type="region of interest" description="Disordered" evidence="1">
    <location>
        <begin position="40"/>
        <end position="84"/>
    </location>
</feature>
<organism evidence="2 3">
    <name type="scientific">Cymbomonas tetramitiformis</name>
    <dbReference type="NCBI Taxonomy" id="36881"/>
    <lineage>
        <taxon>Eukaryota</taxon>
        <taxon>Viridiplantae</taxon>
        <taxon>Chlorophyta</taxon>
        <taxon>Pyramimonadophyceae</taxon>
        <taxon>Pyramimonadales</taxon>
        <taxon>Pyramimonadaceae</taxon>
        <taxon>Cymbomonas</taxon>
    </lineage>
</organism>
<reference evidence="2 3" key="1">
    <citation type="journal article" date="2015" name="Genome Biol. Evol.">
        <title>Comparative Genomics of a Bacterivorous Green Alga Reveals Evolutionary Causalities and Consequences of Phago-Mixotrophic Mode of Nutrition.</title>
        <authorList>
            <person name="Burns J.A."/>
            <person name="Paasch A."/>
            <person name="Narechania A."/>
            <person name="Kim E."/>
        </authorList>
    </citation>
    <scope>NUCLEOTIDE SEQUENCE [LARGE SCALE GENOMIC DNA]</scope>
    <source>
        <strain evidence="2 3">PLY_AMNH</strain>
    </source>
</reference>
<sequence length="84" mass="8811">MGPTQESGPVDTVLIADVPSQIERTRSPCVGAAAECHPVLGAPAEEHEPQAQPTEAMQREAEEQKDRGRGASSETLPGANAFES</sequence>